<dbReference type="RefSeq" id="WP_149389519.1">
    <property type="nucleotide sequence ID" value="NZ_SMRS01000001.1"/>
</dbReference>
<dbReference type="AlphaFoldDB" id="A0A5A9W8E4"/>
<dbReference type="Pfam" id="PF05036">
    <property type="entry name" value="SPOR"/>
    <property type="match status" value="1"/>
</dbReference>
<sequence length="512" mass="55412">MIESAHHHFIEPNSRRQLVDKLQHLVRYSDYLILLLGESGSGRTRMLEQVANLSAENSQRLALISLQQATDVTALLTHLVVGLGAELPADADNRARLTEIHRLAKGLAEVGMALVILIDNADLLSDNALELLIGLRQLGAATPRLLLSGLPEFQMRAEERGLYRRLEGKVHLQRLNPLDAQESEAFIAALLPADADPDPNQVKRLVLQAEGNLSALKLGVIDLLREGRVSSRSGAMPIPPAHLAGIGAVLLLITSFAVWHYLPSQTVEETTTQIVLPLDQVPFAQVEEEVVEIQVMSELERRLAEQEALLAAQPSLEQDPLLDQPDPTLVAPQPQPQLQPEAPLPAPVAPVAEVEQTPAPAPASAPAPVVAAPAPTPVAPPPAPPAPSVAPAATPSAPPVASAQRSAGPSGSYLRADELMGWPDSGYTLQILGARSEENVVRFIQAQAQPQRFYYFKTLLRDEPWHVVVYGQYNSRSAAVAAVNQLPKELRDRNPWPRSIAGVKTDIQKINQ</sequence>
<dbReference type="InterPro" id="IPR007730">
    <property type="entry name" value="SPOR-like_dom"/>
</dbReference>
<dbReference type="PANTHER" id="PTHR35894:SF7">
    <property type="entry name" value="GENERAL SECRETION PATHWAY PROTEIN A-RELATED"/>
    <property type="match status" value="1"/>
</dbReference>
<feature type="region of interest" description="Disordered" evidence="1">
    <location>
        <begin position="318"/>
        <end position="344"/>
    </location>
</feature>
<keyword evidence="4" id="KW-1185">Reference proteome</keyword>
<dbReference type="PANTHER" id="PTHR35894">
    <property type="entry name" value="GENERAL SECRETION PATHWAY PROTEIN A-RELATED"/>
    <property type="match status" value="1"/>
</dbReference>
<evidence type="ECO:0000313" key="4">
    <source>
        <dbReference type="Proteomes" id="UP000325302"/>
    </source>
</evidence>
<comment type="caution">
    <text evidence="3">The sequence shown here is derived from an EMBL/GenBank/DDBJ whole genome shotgun (WGS) entry which is preliminary data.</text>
</comment>
<feature type="domain" description="SPOR" evidence="2">
    <location>
        <begin position="421"/>
        <end position="499"/>
    </location>
</feature>
<dbReference type="Gene3D" id="3.40.50.300">
    <property type="entry name" value="P-loop containing nucleotide triphosphate hydrolases"/>
    <property type="match status" value="1"/>
</dbReference>
<evidence type="ECO:0000256" key="1">
    <source>
        <dbReference type="SAM" id="MobiDB-lite"/>
    </source>
</evidence>
<dbReference type="OrthoDB" id="6189127at2"/>
<gene>
    <name evidence="3" type="ORF">E1H14_00595</name>
</gene>
<accession>A0A5A9W8E4</accession>
<feature type="region of interest" description="Disordered" evidence="1">
    <location>
        <begin position="374"/>
        <end position="412"/>
    </location>
</feature>
<evidence type="ECO:0000259" key="2">
    <source>
        <dbReference type="PROSITE" id="PS51724"/>
    </source>
</evidence>
<dbReference type="InterPro" id="IPR036680">
    <property type="entry name" value="SPOR-like_sf"/>
</dbReference>
<dbReference type="Pfam" id="PF13401">
    <property type="entry name" value="AAA_22"/>
    <property type="match status" value="1"/>
</dbReference>
<dbReference type="GO" id="GO:0016887">
    <property type="term" value="F:ATP hydrolysis activity"/>
    <property type="evidence" value="ECO:0007669"/>
    <property type="project" value="InterPro"/>
</dbReference>
<proteinExistence type="predicted"/>
<feature type="compositionally biased region" description="Pro residues" evidence="1">
    <location>
        <begin position="333"/>
        <end position="344"/>
    </location>
</feature>
<dbReference type="GO" id="GO:0042834">
    <property type="term" value="F:peptidoglycan binding"/>
    <property type="evidence" value="ECO:0007669"/>
    <property type="project" value="InterPro"/>
</dbReference>
<protein>
    <recommendedName>
        <fullName evidence="2">SPOR domain-containing protein</fullName>
    </recommendedName>
</protein>
<dbReference type="PROSITE" id="PS51724">
    <property type="entry name" value="SPOR"/>
    <property type="match status" value="1"/>
</dbReference>
<dbReference type="InterPro" id="IPR052026">
    <property type="entry name" value="ExeA_AAA_ATPase_DNA-bind"/>
</dbReference>
<organism evidence="3 4">
    <name type="scientific">Nitrincola tapanii</name>
    <dbReference type="NCBI Taxonomy" id="1708751"/>
    <lineage>
        <taxon>Bacteria</taxon>
        <taxon>Pseudomonadati</taxon>
        <taxon>Pseudomonadota</taxon>
        <taxon>Gammaproteobacteria</taxon>
        <taxon>Oceanospirillales</taxon>
        <taxon>Oceanospirillaceae</taxon>
        <taxon>Nitrincola</taxon>
    </lineage>
</organism>
<name>A0A5A9W8E4_9GAMM</name>
<dbReference type="InterPro" id="IPR049945">
    <property type="entry name" value="AAA_22"/>
</dbReference>
<reference evidence="3 4" key="1">
    <citation type="submission" date="2019-03" db="EMBL/GenBank/DDBJ databases">
        <title>Nitrincola sp. nov. isolated from an Indian soda lake.</title>
        <authorList>
            <person name="Joshi A."/>
            <person name="Thite S.V."/>
            <person name="Joseph N."/>
            <person name="Dhotre D."/>
            <person name="Moorthy M."/>
            <person name="Shouche Y.S."/>
        </authorList>
    </citation>
    <scope>NUCLEOTIDE SEQUENCE [LARGE SCALE GENOMIC DNA]</scope>
    <source>
        <strain evidence="3 4">MEB193</strain>
    </source>
</reference>
<feature type="compositionally biased region" description="Low complexity" evidence="1">
    <location>
        <begin position="389"/>
        <end position="403"/>
    </location>
</feature>
<evidence type="ECO:0000313" key="3">
    <source>
        <dbReference type="EMBL" id="KAA0876269.1"/>
    </source>
</evidence>
<dbReference type="EMBL" id="SMRS01000001">
    <property type="protein sequence ID" value="KAA0876269.1"/>
    <property type="molecule type" value="Genomic_DNA"/>
</dbReference>
<dbReference type="SUPFAM" id="SSF52540">
    <property type="entry name" value="P-loop containing nucleoside triphosphate hydrolases"/>
    <property type="match status" value="1"/>
</dbReference>
<dbReference type="InterPro" id="IPR027417">
    <property type="entry name" value="P-loop_NTPase"/>
</dbReference>
<dbReference type="Gene3D" id="3.30.70.1070">
    <property type="entry name" value="Sporulation related repeat"/>
    <property type="match status" value="1"/>
</dbReference>
<dbReference type="Proteomes" id="UP000325302">
    <property type="component" value="Unassembled WGS sequence"/>
</dbReference>
<feature type="compositionally biased region" description="Pro residues" evidence="1">
    <location>
        <begin position="374"/>
        <end position="388"/>
    </location>
</feature>